<evidence type="ECO:0000256" key="2">
    <source>
        <dbReference type="ARBA" id="ARBA00010742"/>
    </source>
</evidence>
<dbReference type="Pfam" id="PF09084">
    <property type="entry name" value="NMT1"/>
    <property type="match status" value="1"/>
</dbReference>
<dbReference type="Proteomes" id="UP000569329">
    <property type="component" value="Unassembled WGS sequence"/>
</dbReference>
<evidence type="ECO:0000256" key="3">
    <source>
        <dbReference type="ARBA" id="ARBA00022729"/>
    </source>
</evidence>
<comment type="subcellular location">
    <subcellularLocation>
        <location evidence="1">Periplasm</location>
    </subcellularLocation>
</comment>
<keyword evidence="6" id="KW-1185">Reference proteome</keyword>
<name>A0A839DS90_9PSEU</name>
<sequence>MGAAPLYLALEQGLFEQVGLSVRLSEIQSGEFAVPSLVRGELDITFSNYVSLIGAYAEGEQTRIIAEGSRAAEDNFAVVTLPDSAFTHTEDLNQETIGVNAIDNIATLMTNSKLSAAGVRPDQVTYREFDFPHMAASLKRGDVDAAFLPEPFLSQAKIEYAARTMFAPASDATAGIPIDGYATMNGFVRDNPRTVRAFQKALREAQRQCADDSVLRGLLQRALKVEPDVAAVLSPSRYPITLHARSIQRVADLMRLFGAVQNPVEVKKMVVQS</sequence>
<proteinExistence type="inferred from homology"/>
<keyword evidence="3" id="KW-0732">Signal</keyword>
<feature type="domain" description="SsuA/THI5-like" evidence="4">
    <location>
        <begin position="4"/>
        <end position="209"/>
    </location>
</feature>
<dbReference type="Gene3D" id="3.40.190.10">
    <property type="entry name" value="Periplasmic binding protein-like II"/>
    <property type="match status" value="2"/>
</dbReference>
<dbReference type="InterPro" id="IPR015168">
    <property type="entry name" value="SsuA/THI5"/>
</dbReference>
<evidence type="ECO:0000313" key="6">
    <source>
        <dbReference type="Proteomes" id="UP000569329"/>
    </source>
</evidence>
<comment type="similarity">
    <text evidence="2">Belongs to the bacterial solute-binding protein SsuA/TauA family.</text>
</comment>
<comment type="caution">
    <text evidence="5">The sequence shown here is derived from an EMBL/GenBank/DDBJ whole genome shotgun (WGS) entry which is preliminary data.</text>
</comment>
<dbReference type="PANTHER" id="PTHR30024">
    <property type="entry name" value="ALIPHATIC SULFONATES-BINDING PROTEIN-RELATED"/>
    <property type="match status" value="1"/>
</dbReference>
<evidence type="ECO:0000313" key="5">
    <source>
        <dbReference type="EMBL" id="MBA8824374.1"/>
    </source>
</evidence>
<evidence type="ECO:0000256" key="1">
    <source>
        <dbReference type="ARBA" id="ARBA00004418"/>
    </source>
</evidence>
<accession>A0A839DS90</accession>
<organism evidence="5 6">
    <name type="scientific">Halosaccharopolyspora lacisalsi</name>
    <dbReference type="NCBI Taxonomy" id="1000566"/>
    <lineage>
        <taxon>Bacteria</taxon>
        <taxon>Bacillati</taxon>
        <taxon>Actinomycetota</taxon>
        <taxon>Actinomycetes</taxon>
        <taxon>Pseudonocardiales</taxon>
        <taxon>Pseudonocardiaceae</taxon>
        <taxon>Halosaccharopolyspora</taxon>
    </lineage>
</organism>
<dbReference type="GO" id="GO:0042597">
    <property type="term" value="C:periplasmic space"/>
    <property type="evidence" value="ECO:0007669"/>
    <property type="project" value="UniProtKB-SubCell"/>
</dbReference>
<dbReference type="AlphaFoldDB" id="A0A839DS90"/>
<gene>
    <name evidence="5" type="ORF">FHX42_001721</name>
</gene>
<protein>
    <submittedName>
        <fullName evidence="5">NitT/TauT family transport system substrate-binding protein</fullName>
    </submittedName>
</protein>
<dbReference type="SUPFAM" id="SSF53850">
    <property type="entry name" value="Periplasmic binding protein-like II"/>
    <property type="match status" value="1"/>
</dbReference>
<dbReference type="PANTHER" id="PTHR30024:SF47">
    <property type="entry name" value="TAURINE-BINDING PERIPLASMIC PROTEIN"/>
    <property type="match status" value="1"/>
</dbReference>
<reference evidence="5 6" key="1">
    <citation type="submission" date="2020-07" db="EMBL/GenBank/DDBJ databases">
        <title>Sequencing the genomes of 1000 actinobacteria strains.</title>
        <authorList>
            <person name="Klenk H.-P."/>
        </authorList>
    </citation>
    <scope>NUCLEOTIDE SEQUENCE [LARGE SCALE GENOMIC DNA]</scope>
    <source>
        <strain evidence="5 6">DSM 45975</strain>
    </source>
</reference>
<evidence type="ECO:0000259" key="4">
    <source>
        <dbReference type="Pfam" id="PF09084"/>
    </source>
</evidence>
<dbReference type="EMBL" id="JACGWZ010000002">
    <property type="protein sequence ID" value="MBA8824374.1"/>
    <property type="molecule type" value="Genomic_DNA"/>
</dbReference>